<keyword evidence="2" id="KW-1185">Reference proteome</keyword>
<dbReference type="Proteomes" id="UP001418222">
    <property type="component" value="Unassembled WGS sequence"/>
</dbReference>
<reference evidence="1 2" key="1">
    <citation type="journal article" date="2022" name="Nat. Plants">
        <title>Genomes of leafy and leafless Platanthera orchids illuminate the evolution of mycoheterotrophy.</title>
        <authorList>
            <person name="Li M.H."/>
            <person name="Liu K.W."/>
            <person name="Li Z."/>
            <person name="Lu H.C."/>
            <person name="Ye Q.L."/>
            <person name="Zhang D."/>
            <person name="Wang J.Y."/>
            <person name="Li Y.F."/>
            <person name="Zhong Z.M."/>
            <person name="Liu X."/>
            <person name="Yu X."/>
            <person name="Liu D.K."/>
            <person name="Tu X.D."/>
            <person name="Liu B."/>
            <person name="Hao Y."/>
            <person name="Liao X.Y."/>
            <person name="Jiang Y.T."/>
            <person name="Sun W.H."/>
            <person name="Chen J."/>
            <person name="Chen Y.Q."/>
            <person name="Ai Y."/>
            <person name="Zhai J.W."/>
            <person name="Wu S.S."/>
            <person name="Zhou Z."/>
            <person name="Hsiao Y.Y."/>
            <person name="Wu W.L."/>
            <person name="Chen Y.Y."/>
            <person name="Lin Y.F."/>
            <person name="Hsu J.L."/>
            <person name="Li C.Y."/>
            <person name="Wang Z.W."/>
            <person name="Zhao X."/>
            <person name="Zhong W.Y."/>
            <person name="Ma X.K."/>
            <person name="Ma L."/>
            <person name="Huang J."/>
            <person name="Chen G.Z."/>
            <person name="Huang M.Z."/>
            <person name="Huang L."/>
            <person name="Peng D.H."/>
            <person name="Luo Y.B."/>
            <person name="Zou S.Q."/>
            <person name="Chen S.P."/>
            <person name="Lan S."/>
            <person name="Tsai W.C."/>
            <person name="Van de Peer Y."/>
            <person name="Liu Z.J."/>
        </authorList>
    </citation>
    <scope>NUCLEOTIDE SEQUENCE [LARGE SCALE GENOMIC DNA]</scope>
    <source>
        <strain evidence="1">Lor287</strain>
    </source>
</reference>
<dbReference type="EMBL" id="JBBWWQ010000007">
    <property type="protein sequence ID" value="KAK8942558.1"/>
    <property type="molecule type" value="Genomic_DNA"/>
</dbReference>
<evidence type="ECO:0000313" key="2">
    <source>
        <dbReference type="Proteomes" id="UP001418222"/>
    </source>
</evidence>
<sequence length="127" mass="14974">MIIYIYKYDLIRIMHYVHRASTPSYFHSFLLYIEIPPKKGKNFMDVDINGYTGPRLQSSLNFQFMLPSLFILGFSKQVFLFVSISYLEERLNSPKTSWKLWDYLKTFSSVVAPKSKLISLCVKILRT</sequence>
<accession>A0AAP0BLC5</accession>
<organism evidence="1 2">
    <name type="scientific">Platanthera zijinensis</name>
    <dbReference type="NCBI Taxonomy" id="2320716"/>
    <lineage>
        <taxon>Eukaryota</taxon>
        <taxon>Viridiplantae</taxon>
        <taxon>Streptophyta</taxon>
        <taxon>Embryophyta</taxon>
        <taxon>Tracheophyta</taxon>
        <taxon>Spermatophyta</taxon>
        <taxon>Magnoliopsida</taxon>
        <taxon>Liliopsida</taxon>
        <taxon>Asparagales</taxon>
        <taxon>Orchidaceae</taxon>
        <taxon>Orchidoideae</taxon>
        <taxon>Orchideae</taxon>
        <taxon>Orchidinae</taxon>
        <taxon>Platanthera</taxon>
    </lineage>
</organism>
<evidence type="ECO:0000313" key="1">
    <source>
        <dbReference type="EMBL" id="KAK8942558.1"/>
    </source>
</evidence>
<comment type="caution">
    <text evidence="1">The sequence shown here is derived from an EMBL/GenBank/DDBJ whole genome shotgun (WGS) entry which is preliminary data.</text>
</comment>
<proteinExistence type="predicted"/>
<name>A0AAP0BLC5_9ASPA</name>
<gene>
    <name evidence="1" type="ORF">KSP39_PZI009388</name>
</gene>
<protein>
    <submittedName>
        <fullName evidence="1">Uncharacterized protein</fullName>
    </submittedName>
</protein>
<dbReference type="AlphaFoldDB" id="A0AAP0BLC5"/>